<evidence type="ECO:0000256" key="1">
    <source>
        <dbReference type="ARBA" id="ARBA00022723"/>
    </source>
</evidence>
<organism evidence="5 6">
    <name type="scientific">Demequina capsici</name>
    <dbReference type="NCBI Taxonomy" id="3075620"/>
    <lineage>
        <taxon>Bacteria</taxon>
        <taxon>Bacillati</taxon>
        <taxon>Actinomycetota</taxon>
        <taxon>Actinomycetes</taxon>
        <taxon>Micrococcales</taxon>
        <taxon>Demequinaceae</taxon>
        <taxon>Demequina</taxon>
    </lineage>
</organism>
<sequence length="386" mass="39495">MTLLDAARDRLDAMIADARTLIACESPSEDPAAVERSADVTAAVVDARLAQAGLAVPVERIVVDGAPHLRWTFGGGARRVLLVCHHDTVWPLGTLERIPFSLADGVMRGPGCYDMVVGTVQALHAVCALASAGGAAAVDGVTLLVTADEEVGSPSSRALIESEARKHGAALVLEASGPGGAVKTERKGVSWYELEVMGRAAHSGLEPERGVNAGVELAHQILALASLADVDAGTTVTPTRGAIGTTGNTVPASARVSIDVRCRTAAEQDRVDAALHALRPVVAGARLVVHGGVNRRPLERSSASSLFERASALAAEAGIEALDQVAVGGASDGNFTAGVGTPTLDGLGAVGGGAHADDEHVLVEHIPSRTALVALLIRDLVREGTR</sequence>
<dbReference type="InterPro" id="IPR011650">
    <property type="entry name" value="Peptidase_M20_dimer"/>
</dbReference>
<dbReference type="InterPro" id="IPR002933">
    <property type="entry name" value="Peptidase_M20"/>
</dbReference>
<dbReference type="GO" id="GO:0046872">
    <property type="term" value="F:metal ion binding"/>
    <property type="evidence" value="ECO:0007669"/>
    <property type="project" value="UniProtKB-KW"/>
</dbReference>
<keyword evidence="6" id="KW-1185">Reference proteome</keyword>
<dbReference type="Proteomes" id="UP001304125">
    <property type="component" value="Chromosome"/>
</dbReference>
<dbReference type="Gene3D" id="3.30.70.360">
    <property type="match status" value="1"/>
</dbReference>
<proteinExistence type="predicted"/>
<dbReference type="EMBL" id="CP134879">
    <property type="protein sequence ID" value="WNM23258.1"/>
    <property type="molecule type" value="Genomic_DNA"/>
</dbReference>
<evidence type="ECO:0000259" key="4">
    <source>
        <dbReference type="Pfam" id="PF07687"/>
    </source>
</evidence>
<feature type="active site" description="Proton acceptor" evidence="3">
    <location>
        <position position="149"/>
    </location>
</feature>
<name>A0AA96F524_9MICO</name>
<evidence type="ECO:0000256" key="2">
    <source>
        <dbReference type="ARBA" id="ARBA00022801"/>
    </source>
</evidence>
<evidence type="ECO:0000313" key="6">
    <source>
        <dbReference type="Proteomes" id="UP001304125"/>
    </source>
</evidence>
<evidence type="ECO:0000313" key="5">
    <source>
        <dbReference type="EMBL" id="WNM23258.1"/>
    </source>
</evidence>
<dbReference type="InterPro" id="IPR050072">
    <property type="entry name" value="Peptidase_M20A"/>
</dbReference>
<feature type="active site" evidence="3">
    <location>
        <position position="87"/>
    </location>
</feature>
<dbReference type="PANTHER" id="PTHR43808:SF9">
    <property type="entry name" value="BLL0789 PROTEIN"/>
    <property type="match status" value="1"/>
</dbReference>
<dbReference type="PIRSF" id="PIRSF037238">
    <property type="entry name" value="Carboxypeptidase_G2"/>
    <property type="match status" value="1"/>
</dbReference>
<dbReference type="RefSeq" id="WP_313496033.1">
    <property type="nucleotide sequence ID" value="NZ_CP134879.1"/>
</dbReference>
<keyword evidence="1" id="KW-0479">Metal-binding</keyword>
<dbReference type="Pfam" id="PF01546">
    <property type="entry name" value="Peptidase_M20"/>
    <property type="match status" value="1"/>
</dbReference>
<dbReference type="Pfam" id="PF07687">
    <property type="entry name" value="M20_dimer"/>
    <property type="match status" value="1"/>
</dbReference>
<dbReference type="CDD" id="cd03885">
    <property type="entry name" value="M20_CPDG2"/>
    <property type="match status" value="1"/>
</dbReference>
<protein>
    <submittedName>
        <fullName evidence="5">M20 family metallopeptidase</fullName>
    </submittedName>
</protein>
<keyword evidence="2" id="KW-0378">Hydrolase</keyword>
<evidence type="ECO:0000256" key="3">
    <source>
        <dbReference type="PIRSR" id="PIRSR037238-1"/>
    </source>
</evidence>
<accession>A0AA96F524</accession>
<reference evidence="5 6" key="1">
    <citation type="submission" date="2023-09" db="EMBL/GenBank/DDBJ databases">
        <title>Demequina sp. a novel bacteria isolated from Capsicum annuum.</title>
        <authorList>
            <person name="Humaira Z."/>
            <person name="Lee J."/>
            <person name="Cho D."/>
        </authorList>
    </citation>
    <scope>NUCLEOTIDE SEQUENCE [LARGE SCALE GENOMIC DNA]</scope>
    <source>
        <strain evidence="5 6">OYTSA14</strain>
    </source>
</reference>
<dbReference type="Gene3D" id="3.40.630.10">
    <property type="entry name" value="Zn peptidases"/>
    <property type="match status" value="1"/>
</dbReference>
<dbReference type="SUPFAM" id="SSF53187">
    <property type="entry name" value="Zn-dependent exopeptidases"/>
    <property type="match status" value="1"/>
</dbReference>
<dbReference type="InterPro" id="IPR017150">
    <property type="entry name" value="Pept_M20_glutamate_carboxypep"/>
</dbReference>
<dbReference type="PANTHER" id="PTHR43808">
    <property type="entry name" value="ACETYLORNITHINE DEACETYLASE"/>
    <property type="match status" value="1"/>
</dbReference>
<gene>
    <name evidence="5" type="ORF">RN606_07740</name>
</gene>
<dbReference type="AlphaFoldDB" id="A0AA96F524"/>
<dbReference type="InterPro" id="IPR036264">
    <property type="entry name" value="Bact_exopeptidase_dim_dom"/>
</dbReference>
<dbReference type="GO" id="GO:0016787">
    <property type="term" value="F:hydrolase activity"/>
    <property type="evidence" value="ECO:0007669"/>
    <property type="project" value="UniProtKB-KW"/>
</dbReference>
<feature type="domain" description="Peptidase M20 dimerisation" evidence="4">
    <location>
        <begin position="184"/>
        <end position="276"/>
    </location>
</feature>
<dbReference type="SUPFAM" id="SSF55031">
    <property type="entry name" value="Bacterial exopeptidase dimerisation domain"/>
    <property type="match status" value="1"/>
</dbReference>